<keyword evidence="3" id="KW-1185">Reference proteome</keyword>
<dbReference type="Proteomes" id="UP000217211">
    <property type="component" value="Plasmid pSJ05684a"/>
</dbReference>
<name>A0A249PMK9_9HYPH</name>
<gene>
    <name evidence="2" type="ORF">SJ05684_a38660</name>
</gene>
<accession>A0A249PMK9</accession>
<evidence type="ECO:0000313" key="2">
    <source>
        <dbReference type="EMBL" id="ASY67180.1"/>
    </source>
</evidence>
<protein>
    <submittedName>
        <fullName evidence="2">Uncharacterized protein</fullName>
    </submittedName>
</protein>
<dbReference type="KEGG" id="esj:SJ05684_a38660"/>
<proteinExistence type="predicted"/>
<evidence type="ECO:0000313" key="3">
    <source>
        <dbReference type="Proteomes" id="UP000217211"/>
    </source>
</evidence>
<reference evidence="2 3" key="1">
    <citation type="submission" date="2017-08" db="EMBL/GenBank/DDBJ databases">
        <title>Multipartite genome sequences of Sinorhizobium species nodulating soybeans.</title>
        <authorList>
            <person name="Tian C.F."/>
        </authorList>
    </citation>
    <scope>NUCLEOTIDE SEQUENCE [LARGE SCALE GENOMIC DNA]</scope>
    <source>
        <strain evidence="2 3">CCBAU 05684</strain>
        <plasmid evidence="3">psj05684a</plasmid>
    </source>
</reference>
<evidence type="ECO:0000256" key="1">
    <source>
        <dbReference type="SAM" id="MobiDB-lite"/>
    </source>
</evidence>
<feature type="region of interest" description="Disordered" evidence="1">
    <location>
        <begin position="40"/>
        <end position="59"/>
    </location>
</feature>
<dbReference type="AlphaFoldDB" id="A0A249PMK9"/>
<feature type="region of interest" description="Disordered" evidence="1">
    <location>
        <begin position="1"/>
        <end position="24"/>
    </location>
</feature>
<organism evidence="2 3">
    <name type="scientific">Sinorhizobium sojae CCBAU 05684</name>
    <dbReference type="NCBI Taxonomy" id="716928"/>
    <lineage>
        <taxon>Bacteria</taxon>
        <taxon>Pseudomonadati</taxon>
        <taxon>Pseudomonadota</taxon>
        <taxon>Alphaproteobacteria</taxon>
        <taxon>Hyphomicrobiales</taxon>
        <taxon>Rhizobiaceae</taxon>
        <taxon>Sinorhizobium/Ensifer group</taxon>
        <taxon>Sinorhizobium</taxon>
    </lineage>
</organism>
<geneLocation type="plasmid" evidence="3">
    <name>psj05684a</name>
</geneLocation>
<keyword evidence="2" id="KW-0614">Plasmid</keyword>
<dbReference type="EMBL" id="CP023069">
    <property type="protein sequence ID" value="ASY67180.1"/>
    <property type="molecule type" value="Genomic_DNA"/>
</dbReference>
<sequence>MYSTSSRIGYAGSNKQRRLKRSSAKPVEIAAEFAASVCGIDDSWSDPDSGGANSSIDTV</sequence>